<comment type="caution">
    <text evidence="1">The sequence shown here is derived from an EMBL/GenBank/DDBJ whole genome shotgun (WGS) entry which is preliminary data.</text>
</comment>
<dbReference type="EMBL" id="VMNF01000009">
    <property type="protein sequence ID" value="TXC01408.1"/>
    <property type="molecule type" value="Genomic_DNA"/>
</dbReference>
<dbReference type="Proteomes" id="UP000321331">
    <property type="component" value="Unassembled WGS sequence"/>
</dbReference>
<proteinExistence type="predicted"/>
<name>A0A5C6STY1_FUSOC</name>
<protein>
    <submittedName>
        <fullName evidence="1">Uncharacterized protein</fullName>
    </submittedName>
</protein>
<evidence type="ECO:0000313" key="2">
    <source>
        <dbReference type="Proteomes" id="UP000321331"/>
    </source>
</evidence>
<evidence type="ECO:0000313" key="1">
    <source>
        <dbReference type="EMBL" id="TXC01408.1"/>
    </source>
</evidence>
<reference evidence="1 2" key="1">
    <citation type="submission" date="2019-07" db="EMBL/GenBank/DDBJ databases">
        <title>The First High-Quality Draft Genome Sequence of the Causal Agent of the Current Panama Disease Epidemic.</title>
        <authorList>
            <person name="Warmington R.J."/>
            <person name="Kay W."/>
            <person name="Jeffries A."/>
            <person name="Bebber D."/>
            <person name="Moore K."/>
            <person name="Studholme D.J."/>
        </authorList>
    </citation>
    <scope>NUCLEOTIDE SEQUENCE [LARGE SCALE GENOMIC DNA]</scope>
    <source>
        <strain evidence="1 2">TR4</strain>
    </source>
</reference>
<sequence length="207" mass="21722">MTKYTTSTRAAKELPAAPVNPKADFKYVQRVDCTKRVPSTIIKAISTTVQGPHKTLPAQTKVKVITSTTTMVETKFPGKVTKYSTTTTSPTTTVWSTITSGSVTTELGELAIIPAVAPYYEACGPKALLSMSKGGNGVILTINGNVAYLPNTYTNANTLGVTTASSPSNVCPAGQKSWTSYCSYSNTPADSVFANGPCGSMANLGFQ</sequence>
<dbReference type="AlphaFoldDB" id="A0A5C6STY1"/>
<gene>
    <name evidence="1" type="ORF">FocTR4_00009414</name>
</gene>
<organism evidence="1 2">
    <name type="scientific">Fusarium oxysporum f. sp. cubense</name>
    <dbReference type="NCBI Taxonomy" id="61366"/>
    <lineage>
        <taxon>Eukaryota</taxon>
        <taxon>Fungi</taxon>
        <taxon>Dikarya</taxon>
        <taxon>Ascomycota</taxon>
        <taxon>Pezizomycotina</taxon>
        <taxon>Sordariomycetes</taxon>
        <taxon>Hypocreomycetidae</taxon>
        <taxon>Hypocreales</taxon>
        <taxon>Nectriaceae</taxon>
        <taxon>Fusarium</taxon>
        <taxon>Fusarium oxysporum species complex</taxon>
    </lineage>
</organism>
<accession>A0A5C6STY1</accession>